<keyword evidence="1" id="KW-0472">Membrane</keyword>
<dbReference type="EMBL" id="MGER01000062">
    <property type="protein sequence ID" value="OGL87718.1"/>
    <property type="molecule type" value="Genomic_DNA"/>
</dbReference>
<evidence type="ECO:0000313" key="3">
    <source>
        <dbReference type="Proteomes" id="UP000178264"/>
    </source>
</evidence>
<evidence type="ECO:0000313" key="2">
    <source>
        <dbReference type="EMBL" id="OGL87718.1"/>
    </source>
</evidence>
<keyword evidence="1" id="KW-1133">Transmembrane helix</keyword>
<reference evidence="2 3" key="1">
    <citation type="journal article" date="2016" name="Nat. Commun.">
        <title>Thousands of microbial genomes shed light on interconnected biogeochemical processes in an aquifer system.</title>
        <authorList>
            <person name="Anantharaman K."/>
            <person name="Brown C.T."/>
            <person name="Hug L.A."/>
            <person name="Sharon I."/>
            <person name="Castelle C.J."/>
            <person name="Probst A.J."/>
            <person name="Thomas B.C."/>
            <person name="Singh A."/>
            <person name="Wilkins M.J."/>
            <person name="Karaoz U."/>
            <person name="Brodie E.L."/>
            <person name="Williams K.H."/>
            <person name="Hubbard S.S."/>
            <person name="Banfield J.F."/>
        </authorList>
    </citation>
    <scope>NUCLEOTIDE SEQUENCE [LARGE SCALE GENOMIC DNA]</scope>
</reference>
<keyword evidence="1" id="KW-0812">Transmembrane</keyword>
<feature type="transmembrane region" description="Helical" evidence="1">
    <location>
        <begin position="23"/>
        <end position="42"/>
    </location>
</feature>
<dbReference type="InterPro" id="IPR014717">
    <property type="entry name" value="Transl_elong_EF1B/ribsomal_bS6"/>
</dbReference>
<evidence type="ECO:0000256" key="1">
    <source>
        <dbReference type="SAM" id="Phobius"/>
    </source>
</evidence>
<dbReference type="Proteomes" id="UP000178264">
    <property type="component" value="Unassembled WGS sequence"/>
</dbReference>
<dbReference type="AlphaFoldDB" id="A0A1F7VC40"/>
<gene>
    <name evidence="2" type="ORF">A3I42_03350</name>
</gene>
<accession>A0A1F7VC40</accession>
<name>A0A1F7VC40_9BACT</name>
<sequence>MSNPIITSVPLDRSTRAFIEKHLLIIGTGALIALALLGWFLAARPALRAYQRVSETSLSDLDLRIEERRSSLKKAQRIEEQFSQITPEDYEKLSDALPPEPGAADLIPNIESIVTLSGLTLESVSVAQSSDIQAVAPPDTAAVSALPVNVHPLSVSFRAKGSNYLTFKELLHRIETNLRLLDVPSISFNPEDEMIQMSVSAYYQRTPGVQK</sequence>
<evidence type="ECO:0008006" key="4">
    <source>
        <dbReference type="Google" id="ProtNLM"/>
    </source>
</evidence>
<comment type="caution">
    <text evidence="2">The sequence shown here is derived from an EMBL/GenBank/DDBJ whole genome shotgun (WGS) entry which is preliminary data.</text>
</comment>
<protein>
    <recommendedName>
        <fullName evidence="4">Pilus assembly protein PilO</fullName>
    </recommendedName>
</protein>
<organism evidence="2 3">
    <name type="scientific">Candidatus Uhrbacteria bacterium RIFCSPLOWO2_02_FULL_49_11</name>
    <dbReference type="NCBI Taxonomy" id="1802409"/>
    <lineage>
        <taxon>Bacteria</taxon>
        <taxon>Candidatus Uhriibacteriota</taxon>
    </lineage>
</organism>
<proteinExistence type="predicted"/>
<dbReference type="Gene3D" id="3.30.70.60">
    <property type="match status" value="1"/>
</dbReference>